<keyword evidence="3 8" id="KW-0863">Zinc-finger</keyword>
<feature type="domain" description="C2H2-type" evidence="10">
    <location>
        <begin position="32"/>
        <end position="61"/>
    </location>
</feature>
<dbReference type="GO" id="GO:0008270">
    <property type="term" value="F:zinc ion binding"/>
    <property type="evidence" value="ECO:0007669"/>
    <property type="project" value="UniProtKB-KW"/>
</dbReference>
<name>A0A9P6JIB8_9AGAR</name>
<dbReference type="PROSITE" id="PS50157">
    <property type="entry name" value="ZINC_FINGER_C2H2_2"/>
    <property type="match status" value="2"/>
</dbReference>
<evidence type="ECO:0000256" key="3">
    <source>
        <dbReference type="ARBA" id="ARBA00022771"/>
    </source>
</evidence>
<feature type="compositionally biased region" description="Basic residues" evidence="9">
    <location>
        <begin position="129"/>
        <end position="140"/>
    </location>
</feature>
<evidence type="ECO:0000256" key="1">
    <source>
        <dbReference type="ARBA" id="ARBA00004123"/>
    </source>
</evidence>
<evidence type="ECO:0000256" key="9">
    <source>
        <dbReference type="SAM" id="MobiDB-lite"/>
    </source>
</evidence>
<dbReference type="InterPro" id="IPR013087">
    <property type="entry name" value="Znf_C2H2_type"/>
</dbReference>
<dbReference type="PANTHER" id="PTHR46179">
    <property type="entry name" value="ZINC FINGER PROTEIN"/>
    <property type="match status" value="1"/>
</dbReference>
<evidence type="ECO:0000313" key="11">
    <source>
        <dbReference type="EMBL" id="KAF9521899.1"/>
    </source>
</evidence>
<dbReference type="GO" id="GO:0005634">
    <property type="term" value="C:nucleus"/>
    <property type="evidence" value="ECO:0007669"/>
    <property type="project" value="UniProtKB-SubCell"/>
</dbReference>
<sequence>MPPTRKTIDKGKRRADPLFATNFDHNVERYPFFCDVEGCSKGFKSLSSLQRHQPSHNGPENRLYRCSVEGCEFTANFEQGLKTHYNSRHLKVRSYCDECSKSYADPSGLSHHRKRKHPKPNLAPEKQIKKPKVRKIKSARSSREVASIERASPLYEEPASISSSPSFQKSEGLPPPHGYEALVPCGPGSAYHIWQPQPVPFHRYPTPFMRGSSSRTRRSLNTTPGPSYNDVHSSGYDATHLNNVPFTGEATFGPQPGLYTMNCNDTQQDIYTVASTSSLDNGHFPEVAGPSRSADSTYGYAQLLNPDQTGLPSTSSFAEEHGATIYPQYNPTPSDMLDSNLSATVDFSSSSNDHQPRSLEDLTLMDPWRFFEYLAQQDPAFLDVADTNYNANTVLSSAGSASRPLQPAASSSTQSPSSLAWTSFSPSSGPHNH</sequence>
<proteinExistence type="predicted"/>
<keyword evidence="2" id="KW-0479">Metal-binding</keyword>
<keyword evidence="12" id="KW-1185">Reference proteome</keyword>
<dbReference type="GO" id="GO:0006357">
    <property type="term" value="P:regulation of transcription by RNA polymerase II"/>
    <property type="evidence" value="ECO:0007669"/>
    <property type="project" value="TreeGrafter"/>
</dbReference>
<dbReference type="Pfam" id="PF00096">
    <property type="entry name" value="zf-C2H2"/>
    <property type="match status" value="1"/>
</dbReference>
<feature type="region of interest" description="Disordered" evidence="9">
    <location>
        <begin position="397"/>
        <end position="433"/>
    </location>
</feature>
<feature type="region of interest" description="Disordered" evidence="9">
    <location>
        <begin position="105"/>
        <end position="175"/>
    </location>
</feature>
<evidence type="ECO:0000256" key="4">
    <source>
        <dbReference type="ARBA" id="ARBA00022833"/>
    </source>
</evidence>
<accession>A0A9P6JIB8</accession>
<feature type="compositionally biased region" description="Polar residues" evidence="9">
    <location>
        <begin position="160"/>
        <end position="169"/>
    </location>
</feature>
<evidence type="ECO:0000259" key="10">
    <source>
        <dbReference type="PROSITE" id="PS50157"/>
    </source>
</evidence>
<dbReference type="OrthoDB" id="654211at2759"/>
<organism evidence="11 12">
    <name type="scientific">Crepidotus variabilis</name>
    <dbReference type="NCBI Taxonomy" id="179855"/>
    <lineage>
        <taxon>Eukaryota</taxon>
        <taxon>Fungi</taxon>
        <taxon>Dikarya</taxon>
        <taxon>Basidiomycota</taxon>
        <taxon>Agaricomycotina</taxon>
        <taxon>Agaricomycetes</taxon>
        <taxon>Agaricomycetidae</taxon>
        <taxon>Agaricales</taxon>
        <taxon>Agaricineae</taxon>
        <taxon>Crepidotaceae</taxon>
        <taxon>Crepidotus</taxon>
    </lineage>
</organism>
<feature type="compositionally biased region" description="Low complexity" evidence="9">
    <location>
        <begin position="404"/>
        <end position="423"/>
    </location>
</feature>
<evidence type="ECO:0000256" key="5">
    <source>
        <dbReference type="ARBA" id="ARBA00023015"/>
    </source>
</evidence>
<reference evidence="11" key="1">
    <citation type="submission" date="2020-11" db="EMBL/GenBank/DDBJ databases">
        <authorList>
            <consortium name="DOE Joint Genome Institute"/>
            <person name="Ahrendt S."/>
            <person name="Riley R."/>
            <person name="Andreopoulos W."/>
            <person name="Labutti K."/>
            <person name="Pangilinan J."/>
            <person name="Ruiz-Duenas F.J."/>
            <person name="Barrasa J.M."/>
            <person name="Sanchez-Garcia M."/>
            <person name="Camarero S."/>
            <person name="Miyauchi S."/>
            <person name="Serrano A."/>
            <person name="Linde D."/>
            <person name="Babiker R."/>
            <person name="Drula E."/>
            <person name="Ayuso-Fernandez I."/>
            <person name="Pacheco R."/>
            <person name="Padilla G."/>
            <person name="Ferreira P."/>
            <person name="Barriuso J."/>
            <person name="Kellner H."/>
            <person name="Castanera R."/>
            <person name="Alfaro M."/>
            <person name="Ramirez L."/>
            <person name="Pisabarro A.G."/>
            <person name="Kuo A."/>
            <person name="Tritt A."/>
            <person name="Lipzen A."/>
            <person name="He G."/>
            <person name="Yan M."/>
            <person name="Ng V."/>
            <person name="Cullen D."/>
            <person name="Martin F."/>
            <person name="Rosso M.-N."/>
            <person name="Henrissat B."/>
            <person name="Hibbett D."/>
            <person name="Martinez A.T."/>
            <person name="Grigoriev I.V."/>
        </authorList>
    </citation>
    <scope>NUCLEOTIDE SEQUENCE</scope>
    <source>
        <strain evidence="11">CBS 506.95</strain>
    </source>
</reference>
<dbReference type="Proteomes" id="UP000807306">
    <property type="component" value="Unassembled WGS sequence"/>
</dbReference>
<keyword evidence="6" id="KW-0804">Transcription</keyword>
<dbReference type="Gene3D" id="3.30.160.60">
    <property type="entry name" value="Classic Zinc Finger"/>
    <property type="match status" value="2"/>
</dbReference>
<comment type="caution">
    <text evidence="11">The sequence shown here is derived from an EMBL/GenBank/DDBJ whole genome shotgun (WGS) entry which is preliminary data.</text>
</comment>
<dbReference type="EMBL" id="MU157976">
    <property type="protein sequence ID" value="KAF9521899.1"/>
    <property type="molecule type" value="Genomic_DNA"/>
</dbReference>
<comment type="subcellular location">
    <subcellularLocation>
        <location evidence="1">Nucleus</location>
    </subcellularLocation>
</comment>
<dbReference type="AlphaFoldDB" id="A0A9P6JIB8"/>
<gene>
    <name evidence="11" type="ORF">CPB83DRAFT_911613</name>
</gene>
<dbReference type="PANTHER" id="PTHR46179:SF13">
    <property type="entry name" value="C2H2-TYPE DOMAIN-CONTAINING PROTEIN"/>
    <property type="match status" value="1"/>
</dbReference>
<dbReference type="PROSITE" id="PS00028">
    <property type="entry name" value="ZINC_FINGER_C2H2_1"/>
    <property type="match status" value="2"/>
</dbReference>
<feature type="compositionally biased region" description="Basic residues" evidence="9">
    <location>
        <begin position="110"/>
        <end position="119"/>
    </location>
</feature>
<dbReference type="InterPro" id="IPR051061">
    <property type="entry name" value="Zinc_finger_trans_reg"/>
</dbReference>
<evidence type="ECO:0000256" key="7">
    <source>
        <dbReference type="ARBA" id="ARBA00023242"/>
    </source>
</evidence>
<dbReference type="InterPro" id="IPR036236">
    <property type="entry name" value="Znf_C2H2_sf"/>
</dbReference>
<feature type="compositionally biased region" description="Polar residues" evidence="9">
    <location>
        <begin position="424"/>
        <end position="433"/>
    </location>
</feature>
<dbReference type="SMART" id="SM00355">
    <property type="entry name" value="ZnF_C2H2"/>
    <property type="match status" value="3"/>
</dbReference>
<evidence type="ECO:0000256" key="2">
    <source>
        <dbReference type="ARBA" id="ARBA00022723"/>
    </source>
</evidence>
<keyword evidence="5" id="KW-0805">Transcription regulation</keyword>
<evidence type="ECO:0000256" key="8">
    <source>
        <dbReference type="PROSITE-ProRule" id="PRU00042"/>
    </source>
</evidence>
<evidence type="ECO:0000313" key="12">
    <source>
        <dbReference type="Proteomes" id="UP000807306"/>
    </source>
</evidence>
<keyword evidence="4" id="KW-0862">Zinc</keyword>
<keyword evidence="7" id="KW-0539">Nucleus</keyword>
<evidence type="ECO:0000256" key="6">
    <source>
        <dbReference type="ARBA" id="ARBA00023163"/>
    </source>
</evidence>
<feature type="domain" description="C2H2-type" evidence="10">
    <location>
        <begin position="94"/>
        <end position="122"/>
    </location>
</feature>
<dbReference type="SUPFAM" id="SSF57667">
    <property type="entry name" value="beta-beta-alpha zinc fingers"/>
    <property type="match status" value="1"/>
</dbReference>
<protein>
    <recommendedName>
        <fullName evidence="10">C2H2-type domain-containing protein</fullName>
    </recommendedName>
</protein>